<name>A0ACB7GK69_MANES</name>
<gene>
    <name evidence="1" type="ORF">MANES_13G051764v8</name>
</gene>
<evidence type="ECO:0000313" key="1">
    <source>
        <dbReference type="EMBL" id="KAG8640381.1"/>
    </source>
</evidence>
<comment type="caution">
    <text evidence="1">The sequence shown here is derived from an EMBL/GenBank/DDBJ whole genome shotgun (WGS) entry which is preliminary data.</text>
</comment>
<protein>
    <submittedName>
        <fullName evidence="1">Uncharacterized protein</fullName>
    </submittedName>
</protein>
<reference evidence="2" key="1">
    <citation type="journal article" date="2016" name="Nat. Biotechnol.">
        <title>Sequencing wild and cultivated cassava and related species reveals extensive interspecific hybridization and genetic diversity.</title>
        <authorList>
            <person name="Bredeson J.V."/>
            <person name="Lyons J.B."/>
            <person name="Prochnik S.E."/>
            <person name="Wu G.A."/>
            <person name="Ha C.M."/>
            <person name="Edsinger-Gonzales E."/>
            <person name="Grimwood J."/>
            <person name="Schmutz J."/>
            <person name="Rabbi I.Y."/>
            <person name="Egesi C."/>
            <person name="Nauluvula P."/>
            <person name="Lebot V."/>
            <person name="Ndunguru J."/>
            <person name="Mkamilo G."/>
            <person name="Bart R.S."/>
            <person name="Setter T.L."/>
            <person name="Gleadow R.M."/>
            <person name="Kulakow P."/>
            <person name="Ferguson M.E."/>
            <person name="Rounsley S."/>
            <person name="Rokhsar D.S."/>
        </authorList>
    </citation>
    <scope>NUCLEOTIDE SEQUENCE [LARGE SCALE GENOMIC DNA]</scope>
    <source>
        <strain evidence="2">cv. AM560-2</strain>
    </source>
</reference>
<proteinExistence type="predicted"/>
<organism evidence="1 2">
    <name type="scientific">Manihot esculenta</name>
    <name type="common">Cassava</name>
    <name type="synonym">Jatropha manihot</name>
    <dbReference type="NCBI Taxonomy" id="3983"/>
    <lineage>
        <taxon>Eukaryota</taxon>
        <taxon>Viridiplantae</taxon>
        <taxon>Streptophyta</taxon>
        <taxon>Embryophyta</taxon>
        <taxon>Tracheophyta</taxon>
        <taxon>Spermatophyta</taxon>
        <taxon>Magnoliopsida</taxon>
        <taxon>eudicotyledons</taxon>
        <taxon>Gunneridae</taxon>
        <taxon>Pentapetalae</taxon>
        <taxon>rosids</taxon>
        <taxon>fabids</taxon>
        <taxon>Malpighiales</taxon>
        <taxon>Euphorbiaceae</taxon>
        <taxon>Crotonoideae</taxon>
        <taxon>Manihoteae</taxon>
        <taxon>Manihot</taxon>
    </lineage>
</organism>
<evidence type="ECO:0000313" key="2">
    <source>
        <dbReference type="Proteomes" id="UP000091857"/>
    </source>
</evidence>
<dbReference type="EMBL" id="CM004399">
    <property type="protein sequence ID" value="KAG8640381.1"/>
    <property type="molecule type" value="Genomic_DNA"/>
</dbReference>
<keyword evidence="2" id="KW-1185">Reference proteome</keyword>
<accession>A0ACB7GK69</accession>
<dbReference type="Proteomes" id="UP000091857">
    <property type="component" value="Chromosome 13"/>
</dbReference>
<sequence>MEEDFDLPVGDDMMNEDMDIPDDNPILKVGEEEIGKQGLKKKLLKEGEGWDTPENGDEENSVCFSHYTGTLLDGTQFDSSRDRGTPFKFTLGQGQVIKGWDQGIKTMKKGENAIFTIPPDLAYGASGSPPTIPPNATLQFDVELLSWTSVKDICKDGGIFKKILVEGEKWENPKGLDEVSVKYEARLEDGTIVKSDEVEFTVKEGHFCPALSRAVKTMKKGEKVLLTVKPQYGFGEKGKPASANEGGVLPNAILQITLELVSWKTVSEVTDDKKVVKKILKESEGYDRPNDGSVVKLKLIGKLQDGTMFLKKGHDIEDELFEFKTDEEQVIDGLDRAVTTMKKGEVALVTITPEYAFGSSGSQQELAAVPLNSTVYYEVELVSFVKEKESWDMNSQENIEGAGKRKEESNVLFKAGKYARASKRYEKAVKYIEYDSSFSEEEKKQAKALKVACNLNNALLALEMESRNVKAHYRRAQAYIQLADLDLAEFDIKKALEIDPDNKDVKLEYKTLKEKMREYNKKEAKFYGNMFAKMNKLGPLDSNVKI</sequence>